<dbReference type="Proteomes" id="UP001140453">
    <property type="component" value="Unassembled WGS sequence"/>
</dbReference>
<organism evidence="2 3">
    <name type="scientific">Gnomoniopsis smithogilvyi</name>
    <dbReference type="NCBI Taxonomy" id="1191159"/>
    <lineage>
        <taxon>Eukaryota</taxon>
        <taxon>Fungi</taxon>
        <taxon>Dikarya</taxon>
        <taxon>Ascomycota</taxon>
        <taxon>Pezizomycotina</taxon>
        <taxon>Sordariomycetes</taxon>
        <taxon>Sordariomycetidae</taxon>
        <taxon>Diaporthales</taxon>
        <taxon>Gnomoniaceae</taxon>
        <taxon>Gnomoniopsis</taxon>
    </lineage>
</organism>
<dbReference type="InterPro" id="IPR029063">
    <property type="entry name" value="SAM-dependent_MTases_sf"/>
</dbReference>
<evidence type="ECO:0000256" key="1">
    <source>
        <dbReference type="ARBA" id="ARBA00038158"/>
    </source>
</evidence>
<dbReference type="SUPFAM" id="SSF53335">
    <property type="entry name" value="S-adenosyl-L-methionine-dependent methyltransferases"/>
    <property type="match status" value="1"/>
</dbReference>
<dbReference type="GO" id="GO:0008168">
    <property type="term" value="F:methyltransferase activity"/>
    <property type="evidence" value="ECO:0007669"/>
    <property type="project" value="TreeGrafter"/>
</dbReference>
<protein>
    <recommendedName>
        <fullName evidence="4">Methyltransferase</fullName>
    </recommendedName>
</protein>
<keyword evidence="3" id="KW-1185">Reference proteome</keyword>
<dbReference type="AlphaFoldDB" id="A0A9W8YTM9"/>
<dbReference type="PANTHER" id="PTHR43591:SF102">
    <property type="entry name" value="S-ADENOSYL-L-METHIONINE-DEPENDENT METHYLTRANSFERASE"/>
    <property type="match status" value="1"/>
</dbReference>
<dbReference type="OrthoDB" id="2013972at2759"/>
<gene>
    <name evidence="2" type="ORF">N0V93_005897</name>
</gene>
<dbReference type="Gene3D" id="3.40.50.150">
    <property type="entry name" value="Vaccinia Virus protein VP39"/>
    <property type="match status" value="1"/>
</dbReference>
<comment type="similarity">
    <text evidence="1">Belongs to the methyltransferase superfamily. LaeA methyltransferase family.</text>
</comment>
<evidence type="ECO:0008006" key="4">
    <source>
        <dbReference type="Google" id="ProtNLM"/>
    </source>
</evidence>
<comment type="caution">
    <text evidence="2">The sequence shown here is derived from an EMBL/GenBank/DDBJ whole genome shotgun (WGS) entry which is preliminary data.</text>
</comment>
<dbReference type="Pfam" id="PF13489">
    <property type="entry name" value="Methyltransf_23"/>
    <property type="match status" value="1"/>
</dbReference>
<accession>A0A9W8YTM9</accession>
<name>A0A9W8YTM9_9PEZI</name>
<dbReference type="PANTHER" id="PTHR43591">
    <property type="entry name" value="METHYLTRANSFERASE"/>
    <property type="match status" value="1"/>
</dbReference>
<proteinExistence type="inferred from homology"/>
<evidence type="ECO:0000313" key="2">
    <source>
        <dbReference type="EMBL" id="KAJ4392272.1"/>
    </source>
</evidence>
<dbReference type="CDD" id="cd02440">
    <property type="entry name" value="AdoMet_MTases"/>
    <property type="match status" value="1"/>
</dbReference>
<dbReference type="EMBL" id="JAPEVB010000003">
    <property type="protein sequence ID" value="KAJ4392272.1"/>
    <property type="molecule type" value="Genomic_DNA"/>
</dbReference>
<evidence type="ECO:0000313" key="3">
    <source>
        <dbReference type="Proteomes" id="UP001140453"/>
    </source>
</evidence>
<reference evidence="2" key="1">
    <citation type="submission" date="2022-10" db="EMBL/GenBank/DDBJ databases">
        <title>Tapping the CABI collections for fungal endophytes: first genome assemblies for Collariella, Neodidymelliopsis, Ascochyta clinopodiicola, Didymella pomorum, Didymosphaeria variabile, Neocosmospora piperis and Neocucurbitaria cava.</title>
        <authorList>
            <person name="Hill R."/>
        </authorList>
    </citation>
    <scope>NUCLEOTIDE SEQUENCE</scope>
    <source>
        <strain evidence="2">IMI 355082</strain>
    </source>
</reference>
<sequence>MEEDHLEHNNYSHGGDGLHDQWNFPTTLDVSDGSGREATQPLTNATEYMLPNDGVEQERLDLQHHSFKIYLDGKLHIAPLENPRRALDLGTGTGIWAIEFALEYPDSTVVGTDLSPIQPEMIPRNLRFEIGDAEELDWGFDLPFDYIHARAMVTCFKEAKPVLSRIYENLAPGGYFELQDPCLPMQCDDDTMKGTALERWNNLMCEGMLKMGKDLRDNRNWGGYMREMGFVDVFESKGAVAFNTWPKGKKNKLLGALCCQNLSDGVQSMSLALFTRVMGMSSEEVLSFLEDVKRDLANPKIHSYSTVYLAYGRRPLSDGDSNAQPT</sequence>